<protein>
    <submittedName>
        <fullName evidence="1">Uncharacterized protein</fullName>
    </submittedName>
</protein>
<dbReference type="EMBL" id="CM056810">
    <property type="protein sequence ID" value="KAJ8645666.1"/>
    <property type="molecule type" value="Genomic_DNA"/>
</dbReference>
<comment type="caution">
    <text evidence="1">The sequence shown here is derived from an EMBL/GenBank/DDBJ whole genome shotgun (WGS) entry which is preliminary data.</text>
</comment>
<accession>A0ACC2MJU1</accession>
<evidence type="ECO:0000313" key="1">
    <source>
        <dbReference type="EMBL" id="KAJ8645666.1"/>
    </source>
</evidence>
<name>A0ACC2MJU1_PERAE</name>
<organism evidence="1 2">
    <name type="scientific">Persea americana</name>
    <name type="common">Avocado</name>
    <dbReference type="NCBI Taxonomy" id="3435"/>
    <lineage>
        <taxon>Eukaryota</taxon>
        <taxon>Viridiplantae</taxon>
        <taxon>Streptophyta</taxon>
        <taxon>Embryophyta</taxon>
        <taxon>Tracheophyta</taxon>
        <taxon>Spermatophyta</taxon>
        <taxon>Magnoliopsida</taxon>
        <taxon>Magnoliidae</taxon>
        <taxon>Laurales</taxon>
        <taxon>Lauraceae</taxon>
        <taxon>Persea</taxon>
    </lineage>
</organism>
<gene>
    <name evidence="1" type="ORF">MRB53_007414</name>
</gene>
<proteinExistence type="predicted"/>
<evidence type="ECO:0000313" key="2">
    <source>
        <dbReference type="Proteomes" id="UP001234297"/>
    </source>
</evidence>
<dbReference type="Proteomes" id="UP001234297">
    <property type="component" value="Chromosome 2"/>
</dbReference>
<keyword evidence="2" id="KW-1185">Reference proteome</keyword>
<reference evidence="1 2" key="1">
    <citation type="journal article" date="2022" name="Hortic Res">
        <title>A haplotype resolved chromosomal level avocado genome allows analysis of novel avocado genes.</title>
        <authorList>
            <person name="Nath O."/>
            <person name="Fletcher S.J."/>
            <person name="Hayward A."/>
            <person name="Shaw L.M."/>
            <person name="Masouleh A.K."/>
            <person name="Furtado A."/>
            <person name="Henry R.J."/>
            <person name="Mitter N."/>
        </authorList>
    </citation>
    <scope>NUCLEOTIDE SEQUENCE [LARGE SCALE GENOMIC DNA]</scope>
    <source>
        <strain evidence="2">cv. Hass</strain>
    </source>
</reference>
<sequence length="76" mass="8236">MSGLVDKWTGELAKQQEKDRALVAGGSSPSVEPSTSVEPEKLPLSSSSLAFRAKPWPTVLIYSESTLSMFMECFSP</sequence>